<feature type="compositionally biased region" description="Basic and acidic residues" evidence="1">
    <location>
        <begin position="20"/>
        <end position="35"/>
    </location>
</feature>
<dbReference type="OrthoDB" id="10584906at2759"/>
<feature type="compositionally biased region" description="Low complexity" evidence="1">
    <location>
        <begin position="97"/>
        <end position="108"/>
    </location>
</feature>
<name>A0A368H1Q8_ANCCA</name>
<dbReference type="Proteomes" id="UP000252519">
    <property type="component" value="Unassembled WGS sequence"/>
</dbReference>
<keyword evidence="3" id="KW-1185">Reference proteome</keyword>
<feature type="compositionally biased region" description="Polar residues" evidence="1">
    <location>
        <begin position="1"/>
        <end position="19"/>
    </location>
</feature>
<comment type="caution">
    <text evidence="2">The sequence shown here is derived from an EMBL/GenBank/DDBJ whole genome shotgun (WGS) entry which is preliminary data.</text>
</comment>
<proteinExistence type="predicted"/>
<feature type="region of interest" description="Disordered" evidence="1">
    <location>
        <begin position="1"/>
        <end position="115"/>
    </location>
</feature>
<sequence length="162" mass="17586">MTNGTPSPARSSSDVSTTPEKSDKATPEKQTEKPTRPSLGRGLASNGVEQNAGTSKSATPERKTADETENSSISDLRKKLMESSESTSGINGERKSSVSSRVSSSRKSLTPDRRLDPIYEGPALVDRVSSCQTRCWCDKSAGRSMSVRWLYRFASSVMVFKT</sequence>
<reference evidence="2 3" key="1">
    <citation type="submission" date="2014-10" db="EMBL/GenBank/DDBJ databases">
        <title>Draft genome of the hookworm Ancylostoma caninum.</title>
        <authorList>
            <person name="Mitreva M."/>
        </authorList>
    </citation>
    <scope>NUCLEOTIDE SEQUENCE [LARGE SCALE GENOMIC DNA]</scope>
    <source>
        <strain evidence="2 3">Baltimore</strain>
    </source>
</reference>
<dbReference type="AlphaFoldDB" id="A0A368H1Q8"/>
<evidence type="ECO:0000313" key="3">
    <source>
        <dbReference type="Proteomes" id="UP000252519"/>
    </source>
</evidence>
<feature type="compositionally biased region" description="Polar residues" evidence="1">
    <location>
        <begin position="47"/>
        <end position="58"/>
    </location>
</feature>
<evidence type="ECO:0000313" key="2">
    <source>
        <dbReference type="EMBL" id="RCN50553.1"/>
    </source>
</evidence>
<protein>
    <submittedName>
        <fullName evidence="2">Uncharacterized protein</fullName>
    </submittedName>
</protein>
<gene>
    <name evidence="2" type="ORF">ANCCAN_03407</name>
</gene>
<accession>A0A368H1Q8</accession>
<evidence type="ECO:0000256" key="1">
    <source>
        <dbReference type="SAM" id="MobiDB-lite"/>
    </source>
</evidence>
<organism evidence="2 3">
    <name type="scientific">Ancylostoma caninum</name>
    <name type="common">Dog hookworm</name>
    <dbReference type="NCBI Taxonomy" id="29170"/>
    <lineage>
        <taxon>Eukaryota</taxon>
        <taxon>Metazoa</taxon>
        <taxon>Ecdysozoa</taxon>
        <taxon>Nematoda</taxon>
        <taxon>Chromadorea</taxon>
        <taxon>Rhabditida</taxon>
        <taxon>Rhabditina</taxon>
        <taxon>Rhabditomorpha</taxon>
        <taxon>Strongyloidea</taxon>
        <taxon>Ancylostomatidae</taxon>
        <taxon>Ancylostomatinae</taxon>
        <taxon>Ancylostoma</taxon>
    </lineage>
</organism>
<dbReference type="EMBL" id="JOJR01000022">
    <property type="protein sequence ID" value="RCN50553.1"/>
    <property type="molecule type" value="Genomic_DNA"/>
</dbReference>